<feature type="binding site" evidence="5">
    <location>
        <position position="202"/>
    </location>
    <ligand>
        <name>FMN</name>
        <dbReference type="ChEBI" id="CHEBI:58210"/>
    </ligand>
</feature>
<dbReference type="Proteomes" id="UP000050424">
    <property type="component" value="Unassembled WGS sequence"/>
</dbReference>
<dbReference type="EMBL" id="LKCW01000077">
    <property type="protein sequence ID" value="KPM40734.1"/>
    <property type="molecule type" value="Genomic_DNA"/>
</dbReference>
<keyword evidence="9" id="KW-1185">Reference proteome</keyword>
<dbReference type="InterPro" id="IPR000262">
    <property type="entry name" value="FMN-dep_DH"/>
</dbReference>
<evidence type="ECO:0000256" key="4">
    <source>
        <dbReference type="PIRSR" id="PIRSR000138-1"/>
    </source>
</evidence>
<dbReference type="InterPro" id="IPR037396">
    <property type="entry name" value="FMN_HAD"/>
</dbReference>
<dbReference type="PROSITE" id="PS00557">
    <property type="entry name" value="FMN_HYDROXY_ACID_DH_1"/>
    <property type="match status" value="1"/>
</dbReference>
<keyword evidence="2" id="KW-0560">Oxidoreductase</keyword>
<dbReference type="STRING" id="78410.A0A0P7BIA7"/>
<dbReference type="PANTHER" id="PTHR10578:SF140">
    <property type="entry name" value="FMN HYDROXY ACID DEHYDROGENASE DOMAIN-CONTAINING PROTEIN"/>
    <property type="match status" value="1"/>
</dbReference>
<feature type="active site" description="Proton acceptor" evidence="4">
    <location>
        <position position="272"/>
    </location>
</feature>
<feature type="domain" description="FMN hydroxy acid dehydrogenase" evidence="7">
    <location>
        <begin position="41"/>
        <end position="379"/>
    </location>
</feature>
<evidence type="ECO:0000313" key="8">
    <source>
        <dbReference type="EMBL" id="KPM40734.1"/>
    </source>
</evidence>
<keyword evidence="6" id="KW-0732">Signal</keyword>
<evidence type="ECO:0000313" key="9">
    <source>
        <dbReference type="Proteomes" id="UP000050424"/>
    </source>
</evidence>
<evidence type="ECO:0000256" key="5">
    <source>
        <dbReference type="PIRSR" id="PIRSR000138-2"/>
    </source>
</evidence>
<sequence length="382" mass="41661">MRSILITSALAAGALAARPFINEPDTGLEEVIGDTPKGSLPELTAMVGLPDFDWAARNYLPLKNYTYYRNGAAGESSYRNNLEVFSRYTFNPSAMNDVTNIEKSLPTTILGHNFSAPFYISPCASGIYGHPNAELNFVKGAAAGDILYIPSGYATLSIEEIHAAKAKGQVVFQQLYLTSNDTDTQNLFDRSKEAGTDALVFTVDAPIFGTRQRAARLDVSLSSSTYRYITWDYYAKLKTMTDLPIIVKGIMSVKDAKLAVKHKVPAIVLSNHGGRQLDGAPSALEVAIEIYKKAPEVFEKTEVYADGGVRYGTDVLRLLALGVKAVGLGRPFMYSNVFGEEGVERAIELLKKEIAVDGANLGLGNIKDIDASWVHWTPNWSN</sequence>
<keyword evidence="5" id="KW-0285">Flavoprotein</keyword>
<feature type="binding site" evidence="5">
    <location>
        <begin position="306"/>
        <end position="310"/>
    </location>
    <ligand>
        <name>FMN</name>
        <dbReference type="ChEBI" id="CHEBI:58210"/>
    </ligand>
</feature>
<comment type="similarity">
    <text evidence="3">Belongs to the FMN-dependent alpha-hydroxy acid dehydrogenase family.</text>
</comment>
<organism evidence="8 9">
    <name type="scientific">Neonectria ditissima</name>
    <dbReference type="NCBI Taxonomy" id="78410"/>
    <lineage>
        <taxon>Eukaryota</taxon>
        <taxon>Fungi</taxon>
        <taxon>Dikarya</taxon>
        <taxon>Ascomycota</taxon>
        <taxon>Pezizomycotina</taxon>
        <taxon>Sordariomycetes</taxon>
        <taxon>Hypocreomycetidae</taxon>
        <taxon>Hypocreales</taxon>
        <taxon>Nectriaceae</taxon>
        <taxon>Neonectria</taxon>
    </lineage>
</organism>
<keyword evidence="5" id="KW-0288">FMN</keyword>
<dbReference type="InterPro" id="IPR012133">
    <property type="entry name" value="Alpha-hydoxy_acid_DH_FMN"/>
</dbReference>
<feature type="binding site" evidence="5">
    <location>
        <position position="151"/>
    </location>
    <ligand>
        <name>FMN</name>
        <dbReference type="ChEBI" id="CHEBI:58210"/>
    </ligand>
</feature>
<evidence type="ECO:0000256" key="6">
    <source>
        <dbReference type="SAM" id="SignalP"/>
    </source>
</evidence>
<feature type="binding site" evidence="5">
    <location>
        <position position="275"/>
    </location>
    <ligand>
        <name>glyoxylate</name>
        <dbReference type="ChEBI" id="CHEBI:36655"/>
    </ligand>
</feature>
<feature type="binding site" evidence="5">
    <location>
        <position position="270"/>
    </location>
    <ligand>
        <name>FMN</name>
        <dbReference type="ChEBI" id="CHEBI:58210"/>
    </ligand>
</feature>
<dbReference type="InterPro" id="IPR008259">
    <property type="entry name" value="FMN_hydac_DH_AS"/>
</dbReference>
<feature type="binding site" evidence="5">
    <location>
        <position position="248"/>
    </location>
    <ligand>
        <name>FMN</name>
        <dbReference type="ChEBI" id="CHEBI:58210"/>
    </ligand>
</feature>
<feature type="binding site" evidence="5">
    <location>
        <position position="67"/>
    </location>
    <ligand>
        <name>glyoxylate</name>
        <dbReference type="ChEBI" id="CHEBI:36655"/>
    </ligand>
</feature>
<dbReference type="InterPro" id="IPR013785">
    <property type="entry name" value="Aldolase_TIM"/>
</dbReference>
<dbReference type="Gene3D" id="3.20.20.70">
    <property type="entry name" value="Aldolase class I"/>
    <property type="match status" value="2"/>
</dbReference>
<protein>
    <recommendedName>
        <fullName evidence="7">FMN hydroxy acid dehydrogenase domain-containing protein</fullName>
    </recommendedName>
</protein>
<evidence type="ECO:0000256" key="1">
    <source>
        <dbReference type="ARBA" id="ARBA00001917"/>
    </source>
</evidence>
<feature type="binding site" evidence="5">
    <location>
        <position position="174"/>
    </location>
    <ligand>
        <name>FMN</name>
        <dbReference type="ChEBI" id="CHEBI:58210"/>
    </ligand>
</feature>
<dbReference type="OrthoDB" id="1925334at2759"/>
<accession>A0A0P7BIA7</accession>
<gene>
    <name evidence="8" type="ORF">AK830_g5815</name>
</gene>
<comment type="caution">
    <text evidence="8">The sequence shown here is derived from an EMBL/GenBank/DDBJ whole genome shotgun (WGS) entry which is preliminary data.</text>
</comment>
<dbReference type="SUPFAM" id="SSF51395">
    <property type="entry name" value="FMN-linked oxidoreductases"/>
    <property type="match status" value="1"/>
</dbReference>
<feature type="chain" id="PRO_5006135847" description="FMN hydroxy acid dehydrogenase domain-containing protein" evidence="6">
    <location>
        <begin position="17"/>
        <end position="382"/>
    </location>
</feature>
<feature type="binding site" evidence="5">
    <location>
        <position position="211"/>
    </location>
    <ligand>
        <name>glyoxylate</name>
        <dbReference type="ChEBI" id="CHEBI:36655"/>
    </ligand>
</feature>
<dbReference type="Pfam" id="PF01070">
    <property type="entry name" value="FMN_dh"/>
    <property type="match status" value="1"/>
</dbReference>
<dbReference type="AlphaFoldDB" id="A0A0P7BIA7"/>
<proteinExistence type="inferred from homology"/>
<dbReference type="PROSITE" id="PS51349">
    <property type="entry name" value="FMN_HYDROXY_ACID_DH_2"/>
    <property type="match status" value="1"/>
</dbReference>
<evidence type="ECO:0000259" key="7">
    <source>
        <dbReference type="PROSITE" id="PS51349"/>
    </source>
</evidence>
<evidence type="ECO:0000256" key="2">
    <source>
        <dbReference type="ARBA" id="ARBA00023002"/>
    </source>
</evidence>
<feature type="binding site" evidence="5">
    <location>
        <begin position="329"/>
        <end position="330"/>
    </location>
    <ligand>
        <name>FMN</name>
        <dbReference type="ChEBI" id="CHEBI:58210"/>
    </ligand>
</feature>
<feature type="binding site" evidence="5">
    <location>
        <begin position="122"/>
        <end position="124"/>
    </location>
    <ligand>
        <name>FMN</name>
        <dbReference type="ChEBI" id="CHEBI:58210"/>
    </ligand>
</feature>
<feature type="signal peptide" evidence="6">
    <location>
        <begin position="1"/>
        <end position="16"/>
    </location>
</feature>
<dbReference type="GO" id="GO:0010181">
    <property type="term" value="F:FMN binding"/>
    <property type="evidence" value="ECO:0007669"/>
    <property type="project" value="InterPro"/>
</dbReference>
<feature type="binding site" evidence="5">
    <location>
        <position position="176"/>
    </location>
    <ligand>
        <name>glyoxylate</name>
        <dbReference type="ChEBI" id="CHEBI:36655"/>
    </ligand>
</feature>
<reference evidence="8 9" key="1">
    <citation type="submission" date="2015-09" db="EMBL/GenBank/DDBJ databases">
        <title>Draft genome of a European isolate of the apple canker pathogen Neonectria ditissima.</title>
        <authorList>
            <person name="Gomez-Cortecero A."/>
            <person name="Harrison R.J."/>
            <person name="Armitage A.D."/>
        </authorList>
    </citation>
    <scope>NUCLEOTIDE SEQUENCE [LARGE SCALE GENOMIC DNA]</scope>
    <source>
        <strain evidence="8 9">R09/05</strain>
    </source>
</reference>
<dbReference type="GO" id="GO:0016491">
    <property type="term" value="F:oxidoreductase activity"/>
    <property type="evidence" value="ECO:0007669"/>
    <property type="project" value="UniProtKB-KW"/>
</dbReference>
<evidence type="ECO:0000256" key="3">
    <source>
        <dbReference type="ARBA" id="ARBA00024042"/>
    </source>
</evidence>
<feature type="binding site" evidence="5">
    <location>
        <position position="272"/>
    </location>
    <ligand>
        <name>glyoxylate</name>
        <dbReference type="ChEBI" id="CHEBI:36655"/>
    </ligand>
</feature>
<comment type="cofactor">
    <cofactor evidence="1">
        <name>FMN</name>
        <dbReference type="ChEBI" id="CHEBI:58210"/>
    </cofactor>
</comment>
<name>A0A0P7BIA7_9HYPO</name>
<dbReference type="PIRSF" id="PIRSF000138">
    <property type="entry name" value="Al-hdrx_acd_dh"/>
    <property type="match status" value="1"/>
</dbReference>
<dbReference type="PANTHER" id="PTHR10578">
    <property type="entry name" value="S -2-HYDROXY-ACID OXIDASE-RELATED"/>
    <property type="match status" value="1"/>
</dbReference>